<comment type="caution">
    <text evidence="2">The sequence shown here is derived from an EMBL/GenBank/DDBJ whole genome shotgun (WGS) entry which is preliminary data.</text>
</comment>
<accession>A0A934IMA2</accession>
<keyword evidence="3" id="KW-1185">Reference proteome</keyword>
<protein>
    <submittedName>
        <fullName evidence="2">RidA family protein</fullName>
    </submittedName>
</protein>
<dbReference type="GO" id="GO:0005829">
    <property type="term" value="C:cytosol"/>
    <property type="evidence" value="ECO:0007669"/>
    <property type="project" value="TreeGrafter"/>
</dbReference>
<dbReference type="InterPro" id="IPR035959">
    <property type="entry name" value="RutC-like_sf"/>
</dbReference>
<dbReference type="GO" id="GO:0019239">
    <property type="term" value="F:deaminase activity"/>
    <property type="evidence" value="ECO:0007669"/>
    <property type="project" value="TreeGrafter"/>
</dbReference>
<dbReference type="CDD" id="cd00448">
    <property type="entry name" value="YjgF_YER057c_UK114_family"/>
    <property type="match status" value="1"/>
</dbReference>
<dbReference type="FunFam" id="3.30.1330.40:FF:000001">
    <property type="entry name" value="L-PSP family endoribonuclease"/>
    <property type="match status" value="1"/>
</dbReference>
<evidence type="ECO:0000313" key="2">
    <source>
        <dbReference type="EMBL" id="MBJ3774510.1"/>
    </source>
</evidence>
<organism evidence="2 3">
    <name type="scientific">Acuticoccus mangrovi</name>
    <dbReference type="NCBI Taxonomy" id="2796142"/>
    <lineage>
        <taxon>Bacteria</taxon>
        <taxon>Pseudomonadati</taxon>
        <taxon>Pseudomonadota</taxon>
        <taxon>Alphaproteobacteria</taxon>
        <taxon>Hyphomicrobiales</taxon>
        <taxon>Amorphaceae</taxon>
        <taxon>Acuticoccus</taxon>
    </lineage>
</organism>
<dbReference type="Gene3D" id="3.30.1330.40">
    <property type="entry name" value="RutC-like"/>
    <property type="match status" value="1"/>
</dbReference>
<name>A0A934IMA2_9HYPH</name>
<dbReference type="Proteomes" id="UP000609531">
    <property type="component" value="Unassembled WGS sequence"/>
</dbReference>
<dbReference type="PANTHER" id="PTHR11803">
    <property type="entry name" value="2-IMINOBUTANOATE/2-IMINOPROPANOATE DEAMINASE RIDA"/>
    <property type="match status" value="1"/>
</dbReference>
<dbReference type="SUPFAM" id="SSF55298">
    <property type="entry name" value="YjgF-like"/>
    <property type="match status" value="1"/>
</dbReference>
<proteinExistence type="inferred from homology"/>
<dbReference type="AlphaFoldDB" id="A0A934IMA2"/>
<dbReference type="PANTHER" id="PTHR11803:SF39">
    <property type="entry name" value="2-IMINOBUTANOATE_2-IMINOPROPANOATE DEAMINASE"/>
    <property type="match status" value="1"/>
</dbReference>
<gene>
    <name evidence="2" type="ORF">JCR33_02355</name>
</gene>
<dbReference type="Pfam" id="PF01042">
    <property type="entry name" value="Ribonuc_L-PSP"/>
    <property type="match status" value="1"/>
</dbReference>
<reference evidence="2" key="1">
    <citation type="submission" date="2020-12" db="EMBL/GenBank/DDBJ databases">
        <title>Bacterial taxonomy.</title>
        <authorList>
            <person name="Pan X."/>
        </authorList>
    </citation>
    <scope>NUCLEOTIDE SEQUENCE</scope>
    <source>
        <strain evidence="2">B2012</strain>
    </source>
</reference>
<dbReference type="RefSeq" id="WP_198880386.1">
    <property type="nucleotide sequence ID" value="NZ_JAEKJA010000001.1"/>
</dbReference>
<comment type="similarity">
    <text evidence="1">Belongs to the RutC family.</text>
</comment>
<sequence>MAKTAMGAMGKVPLSLATIANGFVFVSGQVPVAEDGTIPEGIEAQTMLVLDKLKTLVEAAGSSMDNVVKTTVFLTDIEDFAGMNAVYASVFASEPPARSTIRCDLAVDALVEIEAIAAL</sequence>
<evidence type="ECO:0000256" key="1">
    <source>
        <dbReference type="ARBA" id="ARBA00010552"/>
    </source>
</evidence>
<evidence type="ECO:0000313" key="3">
    <source>
        <dbReference type="Proteomes" id="UP000609531"/>
    </source>
</evidence>
<dbReference type="InterPro" id="IPR006175">
    <property type="entry name" value="YjgF/YER057c/UK114"/>
</dbReference>
<dbReference type="EMBL" id="JAEKJA010000001">
    <property type="protein sequence ID" value="MBJ3774510.1"/>
    <property type="molecule type" value="Genomic_DNA"/>
</dbReference>